<sequence>MEQLKAGVLNECGSVCTSADGLVLKLASIRIQKLKLRTVLKDQMDKLRMQYNVEGRRLTNQAEDISGHPAGRLALSPLPQSLIGSAEPLCCDTERSSTSRLKAQWMLWILCQSVSSDMRKRGEYGKRSKAVSELGNLFNIRTELPKKESKKFSGDHLDHWGVDRYTDDF</sequence>
<gene>
    <name evidence="1" type="ORF">P879_08986</name>
</gene>
<reference evidence="1 2" key="1">
    <citation type="submission" date="2019-07" db="EMBL/GenBank/DDBJ databases">
        <title>Annotation for the trematode Paragonimus westermani.</title>
        <authorList>
            <person name="Choi Y.-J."/>
        </authorList>
    </citation>
    <scope>NUCLEOTIDE SEQUENCE [LARGE SCALE GENOMIC DNA]</scope>
    <source>
        <strain evidence="1">180907_Pwestermani</strain>
    </source>
</reference>
<comment type="caution">
    <text evidence="1">The sequence shown here is derived from an EMBL/GenBank/DDBJ whole genome shotgun (WGS) entry which is preliminary data.</text>
</comment>
<evidence type="ECO:0000313" key="2">
    <source>
        <dbReference type="Proteomes" id="UP000699462"/>
    </source>
</evidence>
<accession>A0A8T0DDK8</accession>
<keyword evidence="2" id="KW-1185">Reference proteome</keyword>
<organism evidence="1 2">
    <name type="scientific">Paragonimus westermani</name>
    <dbReference type="NCBI Taxonomy" id="34504"/>
    <lineage>
        <taxon>Eukaryota</taxon>
        <taxon>Metazoa</taxon>
        <taxon>Spiralia</taxon>
        <taxon>Lophotrochozoa</taxon>
        <taxon>Platyhelminthes</taxon>
        <taxon>Trematoda</taxon>
        <taxon>Digenea</taxon>
        <taxon>Plagiorchiida</taxon>
        <taxon>Troglotremata</taxon>
        <taxon>Troglotrematidae</taxon>
        <taxon>Paragonimus</taxon>
    </lineage>
</organism>
<dbReference type="Proteomes" id="UP000699462">
    <property type="component" value="Unassembled WGS sequence"/>
</dbReference>
<evidence type="ECO:0000313" key="1">
    <source>
        <dbReference type="EMBL" id="KAF8565860.1"/>
    </source>
</evidence>
<proteinExistence type="predicted"/>
<dbReference type="EMBL" id="JTDF01005956">
    <property type="protein sequence ID" value="KAF8565860.1"/>
    <property type="molecule type" value="Genomic_DNA"/>
</dbReference>
<dbReference type="AlphaFoldDB" id="A0A8T0DDK8"/>
<name>A0A8T0DDK8_9TREM</name>
<protein>
    <submittedName>
        <fullName evidence="1">Uncharacterized protein</fullName>
    </submittedName>
</protein>